<comment type="caution">
    <text evidence="3">The sequence shown here is derived from an EMBL/GenBank/DDBJ whole genome shotgun (WGS) entry which is preliminary data.</text>
</comment>
<dbReference type="EMBL" id="JAPFFF010000028">
    <property type="protein sequence ID" value="KAK8847140.1"/>
    <property type="molecule type" value="Genomic_DNA"/>
</dbReference>
<dbReference type="Gene3D" id="3.30.40.10">
    <property type="entry name" value="Zinc/RING finger domain, C3HC4 (zinc finger)"/>
    <property type="match status" value="1"/>
</dbReference>
<evidence type="ECO:0000313" key="4">
    <source>
        <dbReference type="Proteomes" id="UP001470230"/>
    </source>
</evidence>
<keyword evidence="4" id="KW-1185">Reference proteome</keyword>
<sequence length="98" mass="11245">MPSDYFFSGNGNFPNVTNDRSKIDDQLCLKCHKNKRDHYIYKCGHKVLCNECAEKMKPGDRCPLCNNICKMTVPAKDATDDKKCIICFEKDADCIIFK</sequence>
<evidence type="ECO:0000256" key="1">
    <source>
        <dbReference type="PROSITE-ProRule" id="PRU00175"/>
    </source>
</evidence>
<organism evidence="3 4">
    <name type="scientific">Tritrichomonas musculus</name>
    <dbReference type="NCBI Taxonomy" id="1915356"/>
    <lineage>
        <taxon>Eukaryota</taxon>
        <taxon>Metamonada</taxon>
        <taxon>Parabasalia</taxon>
        <taxon>Tritrichomonadida</taxon>
        <taxon>Tritrichomonadidae</taxon>
        <taxon>Tritrichomonas</taxon>
    </lineage>
</organism>
<dbReference type="PROSITE" id="PS50089">
    <property type="entry name" value="ZF_RING_2"/>
    <property type="match status" value="1"/>
</dbReference>
<evidence type="ECO:0000259" key="2">
    <source>
        <dbReference type="PROSITE" id="PS50089"/>
    </source>
</evidence>
<keyword evidence="1" id="KW-0863">Zinc-finger</keyword>
<dbReference type="Pfam" id="PF13920">
    <property type="entry name" value="zf-C3HC4_3"/>
    <property type="match status" value="1"/>
</dbReference>
<keyword evidence="1" id="KW-0862">Zinc</keyword>
<protein>
    <recommendedName>
        <fullName evidence="2">RING-type domain-containing protein</fullName>
    </recommendedName>
</protein>
<feature type="domain" description="RING-type" evidence="2">
    <location>
        <begin position="28"/>
        <end position="66"/>
    </location>
</feature>
<dbReference type="SUPFAM" id="SSF57850">
    <property type="entry name" value="RING/U-box"/>
    <property type="match status" value="1"/>
</dbReference>
<dbReference type="Proteomes" id="UP001470230">
    <property type="component" value="Unassembled WGS sequence"/>
</dbReference>
<reference evidence="3 4" key="1">
    <citation type="submission" date="2024-04" db="EMBL/GenBank/DDBJ databases">
        <title>Tritrichomonas musculus Genome.</title>
        <authorList>
            <person name="Alves-Ferreira E."/>
            <person name="Grigg M."/>
            <person name="Lorenzi H."/>
            <person name="Galac M."/>
        </authorList>
    </citation>
    <scope>NUCLEOTIDE SEQUENCE [LARGE SCALE GENOMIC DNA]</scope>
    <source>
        <strain evidence="3 4">EAF2021</strain>
    </source>
</reference>
<proteinExistence type="predicted"/>
<dbReference type="InterPro" id="IPR001841">
    <property type="entry name" value="Znf_RING"/>
</dbReference>
<gene>
    <name evidence="3" type="ORF">M9Y10_019723</name>
</gene>
<dbReference type="InterPro" id="IPR013083">
    <property type="entry name" value="Znf_RING/FYVE/PHD"/>
</dbReference>
<keyword evidence="1" id="KW-0479">Metal-binding</keyword>
<name>A0ABR2HH35_9EUKA</name>
<evidence type="ECO:0000313" key="3">
    <source>
        <dbReference type="EMBL" id="KAK8847140.1"/>
    </source>
</evidence>
<accession>A0ABR2HH35</accession>